<organism evidence="3 4">
    <name type="scientific">Roseomonas elaeocarpi</name>
    <dbReference type="NCBI Taxonomy" id="907779"/>
    <lineage>
        <taxon>Bacteria</taxon>
        <taxon>Pseudomonadati</taxon>
        <taxon>Pseudomonadota</taxon>
        <taxon>Alphaproteobacteria</taxon>
        <taxon>Acetobacterales</taxon>
        <taxon>Roseomonadaceae</taxon>
        <taxon>Roseomonas</taxon>
    </lineage>
</organism>
<dbReference type="RefSeq" id="WP_377046585.1">
    <property type="nucleotide sequence ID" value="NZ_JBHLUN010000017.1"/>
</dbReference>
<dbReference type="Proteomes" id="UP001589865">
    <property type="component" value="Unassembled WGS sequence"/>
</dbReference>
<dbReference type="SUPFAM" id="SSF53795">
    <property type="entry name" value="PEP carboxykinase-like"/>
    <property type="match status" value="1"/>
</dbReference>
<evidence type="ECO:0000313" key="3">
    <source>
        <dbReference type="EMBL" id="MFC0410831.1"/>
    </source>
</evidence>
<dbReference type="InterPro" id="IPR027417">
    <property type="entry name" value="P-loop_NTPase"/>
</dbReference>
<accession>A0ABV6JYL6</accession>
<proteinExistence type="predicted"/>
<name>A0ABV6JYL6_9PROT</name>
<keyword evidence="3" id="KW-0808">Transferase</keyword>
<comment type="caution">
    <text evidence="3">The sequence shown here is derived from an EMBL/GenBank/DDBJ whole genome shotgun (WGS) entry which is preliminary data.</text>
</comment>
<dbReference type="Pfam" id="PF07475">
    <property type="entry name" value="Hpr_kinase_C"/>
    <property type="match status" value="1"/>
</dbReference>
<dbReference type="EMBL" id="JBHLUN010000017">
    <property type="protein sequence ID" value="MFC0410831.1"/>
    <property type="molecule type" value="Genomic_DNA"/>
</dbReference>
<evidence type="ECO:0000259" key="2">
    <source>
        <dbReference type="Pfam" id="PF07475"/>
    </source>
</evidence>
<evidence type="ECO:0000256" key="1">
    <source>
        <dbReference type="SAM" id="MobiDB-lite"/>
    </source>
</evidence>
<dbReference type="InterPro" id="IPR011104">
    <property type="entry name" value="Hpr_kin/Pase_C"/>
</dbReference>
<keyword evidence="4" id="KW-1185">Reference proteome</keyword>
<evidence type="ECO:0000313" key="4">
    <source>
        <dbReference type="Proteomes" id="UP001589865"/>
    </source>
</evidence>
<dbReference type="Gene3D" id="3.40.50.300">
    <property type="entry name" value="P-loop containing nucleotide triphosphate hydrolases"/>
    <property type="match status" value="1"/>
</dbReference>
<keyword evidence="3" id="KW-0418">Kinase</keyword>
<dbReference type="GO" id="GO:0016301">
    <property type="term" value="F:kinase activity"/>
    <property type="evidence" value="ECO:0007669"/>
    <property type="project" value="UniProtKB-KW"/>
</dbReference>
<reference evidence="3 4" key="1">
    <citation type="submission" date="2024-09" db="EMBL/GenBank/DDBJ databases">
        <authorList>
            <person name="Sun Q."/>
            <person name="Mori K."/>
        </authorList>
    </citation>
    <scope>NUCLEOTIDE SEQUENCE [LARGE SCALE GENOMIC DNA]</scope>
    <source>
        <strain evidence="3 4">TBRC 5777</strain>
    </source>
</reference>
<feature type="region of interest" description="Disordered" evidence="1">
    <location>
        <begin position="154"/>
        <end position="174"/>
    </location>
</feature>
<protein>
    <submittedName>
        <fullName evidence="3">HPr kinase/phosphorylase</fullName>
    </submittedName>
</protein>
<gene>
    <name evidence="3" type="ORF">ACFFGY_21490</name>
</gene>
<feature type="compositionally biased region" description="Basic and acidic residues" evidence="1">
    <location>
        <begin position="154"/>
        <end position="164"/>
    </location>
</feature>
<feature type="compositionally biased region" description="Low complexity" evidence="1">
    <location>
        <begin position="165"/>
        <end position="174"/>
    </location>
</feature>
<sequence>MRQHGSCACQPGPMGGVLLLGAPGSGKSDLLLRLLDRPGWRLVGDDQLILRRDGDALRAQAASPLRGMLEVRGLGLLEGLTHEDEAALGLAVECVGRDAVPRLPVPRRWEALGVTLPVVAIDAHAASAPRLVELALQGASGTGTGWRAGAFEAEARPAGRDEAAPHPAADGAPA</sequence>
<feature type="domain" description="HPr kinase/phosphorylase C-terminal" evidence="2">
    <location>
        <begin position="16"/>
        <end position="78"/>
    </location>
</feature>